<keyword evidence="2 5" id="KW-0285">Flavoprotein</keyword>
<evidence type="ECO:0000256" key="2">
    <source>
        <dbReference type="ARBA" id="ARBA00022630"/>
    </source>
</evidence>
<evidence type="ECO:0000256" key="3">
    <source>
        <dbReference type="ARBA" id="ARBA00022643"/>
    </source>
</evidence>
<dbReference type="RefSeq" id="WP_114497417.1">
    <property type="nucleotide sequence ID" value="NZ_QPJW01000006.1"/>
</dbReference>
<dbReference type="InterPro" id="IPR000415">
    <property type="entry name" value="Nitroreductase-like"/>
</dbReference>
<protein>
    <submittedName>
        <fullName evidence="7">FMN reductase (NADPH)</fullName>
    </submittedName>
</protein>
<comment type="caution">
    <text evidence="7">The sequence shown here is derived from an EMBL/GenBank/DDBJ whole genome shotgun (WGS) entry which is preliminary data.</text>
</comment>
<dbReference type="PIRSF" id="PIRSF005426">
    <property type="entry name" value="Frp"/>
    <property type="match status" value="1"/>
</dbReference>
<dbReference type="PANTHER" id="PTHR43425:SF3">
    <property type="entry name" value="NADPH-DEPENDENT OXIDOREDUCTASE"/>
    <property type="match status" value="1"/>
</dbReference>
<feature type="domain" description="Nitroreductase" evidence="6">
    <location>
        <begin position="8"/>
        <end position="164"/>
    </location>
</feature>
<dbReference type="SUPFAM" id="SSF55469">
    <property type="entry name" value="FMN-dependent nitroreductase-like"/>
    <property type="match status" value="1"/>
</dbReference>
<accession>A0A369BD61</accession>
<dbReference type="Proteomes" id="UP000253090">
    <property type="component" value="Unassembled WGS sequence"/>
</dbReference>
<dbReference type="InterPro" id="IPR016446">
    <property type="entry name" value="Flavin_OxRdtase_Frp"/>
</dbReference>
<dbReference type="Pfam" id="PF00881">
    <property type="entry name" value="Nitroreductase"/>
    <property type="match status" value="1"/>
</dbReference>
<dbReference type="PANTHER" id="PTHR43425">
    <property type="entry name" value="OXYGEN-INSENSITIVE NADPH NITROREDUCTASE"/>
    <property type="match status" value="1"/>
</dbReference>
<keyword evidence="3 5" id="KW-0288">FMN</keyword>
<keyword evidence="4 5" id="KW-0560">Oxidoreductase</keyword>
<dbReference type="OrthoDB" id="9775805at2"/>
<keyword evidence="5" id="KW-0521">NADP</keyword>
<gene>
    <name evidence="7" type="ORF">DFP94_10682</name>
</gene>
<dbReference type="EMBL" id="QPJW01000006">
    <property type="protein sequence ID" value="RCX18548.1"/>
    <property type="molecule type" value="Genomic_DNA"/>
</dbReference>
<reference evidence="7 8" key="1">
    <citation type="submission" date="2018-07" db="EMBL/GenBank/DDBJ databases">
        <title>Genomic Encyclopedia of Type Strains, Phase III (KMG-III): the genomes of soil and plant-associated and newly described type strains.</title>
        <authorList>
            <person name="Whitman W."/>
        </authorList>
    </citation>
    <scope>NUCLEOTIDE SEQUENCE [LARGE SCALE GENOMIC DNA]</scope>
    <source>
        <strain evidence="7 8">CECT 8333</strain>
    </source>
</reference>
<dbReference type="AlphaFoldDB" id="A0A369BD61"/>
<evidence type="ECO:0000259" key="6">
    <source>
        <dbReference type="Pfam" id="PF00881"/>
    </source>
</evidence>
<keyword evidence="8" id="KW-1185">Reference proteome</keyword>
<comment type="similarity">
    <text evidence="1 5">Belongs to the flavin oxidoreductase frp family.</text>
</comment>
<dbReference type="InterPro" id="IPR029479">
    <property type="entry name" value="Nitroreductase"/>
</dbReference>
<proteinExistence type="inferred from homology"/>
<dbReference type="GO" id="GO:0016491">
    <property type="term" value="F:oxidoreductase activity"/>
    <property type="evidence" value="ECO:0007669"/>
    <property type="project" value="UniProtKB-UniRule"/>
</dbReference>
<evidence type="ECO:0000313" key="7">
    <source>
        <dbReference type="EMBL" id="RCX18548.1"/>
    </source>
</evidence>
<evidence type="ECO:0000256" key="4">
    <source>
        <dbReference type="ARBA" id="ARBA00023002"/>
    </source>
</evidence>
<dbReference type="Gene3D" id="3.40.109.10">
    <property type="entry name" value="NADH Oxidase"/>
    <property type="match status" value="1"/>
</dbReference>
<organism evidence="7 8">
    <name type="scientific">Fontibacillus phaseoli</name>
    <dbReference type="NCBI Taxonomy" id="1416533"/>
    <lineage>
        <taxon>Bacteria</taxon>
        <taxon>Bacillati</taxon>
        <taxon>Bacillota</taxon>
        <taxon>Bacilli</taxon>
        <taxon>Bacillales</taxon>
        <taxon>Paenibacillaceae</taxon>
        <taxon>Fontibacillus</taxon>
    </lineage>
</organism>
<name>A0A369BD61_9BACL</name>
<evidence type="ECO:0000256" key="1">
    <source>
        <dbReference type="ARBA" id="ARBA00008366"/>
    </source>
</evidence>
<dbReference type="CDD" id="cd02146">
    <property type="entry name" value="NfsA-like"/>
    <property type="match status" value="1"/>
</dbReference>
<evidence type="ECO:0000256" key="5">
    <source>
        <dbReference type="PIRNR" id="PIRNR005426"/>
    </source>
</evidence>
<sequence>MNEVMQMIRQHRSIRKFKNISLTSEQIDAIVDAAQMAPTSAHMQPFSIIGVTDQGLRKKIAVHSKNPSVEKCGYFYVFCADLHRMMLAAGPDQQEKMGRNLSYSYFYQSAVLSAALALQNANLAAESMGLGAVIIGGINEALPALDEWLGLPDLVIPLAGLAVGVPDEFPEQKPRLPRSAVFFENLYDDDLDLKAKVERYDREIEEYYTARTNNKQKASWSGKFISMLDKDLPLGGYTEYVKSKGFDLK</sequence>
<evidence type="ECO:0000313" key="8">
    <source>
        <dbReference type="Proteomes" id="UP000253090"/>
    </source>
</evidence>